<keyword evidence="4 6" id="KW-0560">Oxidoreductase</keyword>
<comment type="cofactor">
    <cofactor evidence="1 6">
        <name>FAD</name>
        <dbReference type="ChEBI" id="CHEBI:57692"/>
    </cofactor>
</comment>
<evidence type="ECO:0000256" key="2">
    <source>
        <dbReference type="ARBA" id="ARBA00022630"/>
    </source>
</evidence>
<dbReference type="SUPFAM" id="SSF69000">
    <property type="entry name" value="FAD-dependent thiol oxidase"/>
    <property type="match status" value="1"/>
</dbReference>
<keyword evidence="3 6" id="KW-0274">FAD</keyword>
<evidence type="ECO:0000256" key="6">
    <source>
        <dbReference type="RuleBase" id="RU371123"/>
    </source>
</evidence>
<keyword evidence="9" id="KW-1185">Reference proteome</keyword>
<evidence type="ECO:0000313" key="9">
    <source>
        <dbReference type="Proteomes" id="UP000232875"/>
    </source>
</evidence>
<evidence type="ECO:0000256" key="3">
    <source>
        <dbReference type="ARBA" id="ARBA00022827"/>
    </source>
</evidence>
<evidence type="ECO:0000259" key="7">
    <source>
        <dbReference type="PROSITE" id="PS51324"/>
    </source>
</evidence>
<dbReference type="EMBL" id="KZ454990">
    <property type="protein sequence ID" value="PKI84113.1"/>
    <property type="molecule type" value="Genomic_DNA"/>
</dbReference>
<comment type="catalytic activity">
    <reaction evidence="6">
        <text>2 R'C(R)SH + O2 = R'C(R)S-S(R)CR' + H2O2</text>
        <dbReference type="Rhea" id="RHEA:17357"/>
        <dbReference type="ChEBI" id="CHEBI:15379"/>
        <dbReference type="ChEBI" id="CHEBI:16240"/>
        <dbReference type="ChEBI" id="CHEBI:16520"/>
        <dbReference type="ChEBI" id="CHEBI:17412"/>
        <dbReference type="EC" id="1.8.3.2"/>
    </reaction>
</comment>
<name>A0A2N1JC49_9BASI</name>
<dbReference type="Pfam" id="PF04777">
    <property type="entry name" value="Evr1_Alr"/>
    <property type="match status" value="1"/>
</dbReference>
<keyword evidence="5" id="KW-1015">Disulfide bond</keyword>
<dbReference type="GO" id="GO:0050660">
    <property type="term" value="F:flavin adenine dinucleotide binding"/>
    <property type="evidence" value="ECO:0007669"/>
    <property type="project" value="TreeGrafter"/>
</dbReference>
<dbReference type="OrthoDB" id="59470at2759"/>
<dbReference type="FunFam" id="1.20.120.310:FF:000002">
    <property type="entry name" value="Sulfhydryl oxidase"/>
    <property type="match status" value="1"/>
</dbReference>
<dbReference type="Proteomes" id="UP000232875">
    <property type="component" value="Unassembled WGS sequence"/>
</dbReference>
<dbReference type="Gene3D" id="1.20.120.310">
    <property type="entry name" value="ERV/ALR sulfhydryl oxidase domain"/>
    <property type="match status" value="1"/>
</dbReference>
<evidence type="ECO:0000313" key="8">
    <source>
        <dbReference type="EMBL" id="PKI84113.1"/>
    </source>
</evidence>
<dbReference type="PROSITE" id="PS51324">
    <property type="entry name" value="ERV_ALR"/>
    <property type="match status" value="1"/>
</dbReference>
<dbReference type="EC" id="1.8.3.2" evidence="6"/>
<feature type="domain" description="ERV/ALR sulfhydryl oxidase" evidence="7">
    <location>
        <begin position="54"/>
        <end position="154"/>
    </location>
</feature>
<evidence type="ECO:0000256" key="1">
    <source>
        <dbReference type="ARBA" id="ARBA00001974"/>
    </source>
</evidence>
<evidence type="ECO:0000256" key="5">
    <source>
        <dbReference type="ARBA" id="ARBA00023157"/>
    </source>
</evidence>
<reference evidence="8 9" key="1">
    <citation type="submission" date="2017-10" db="EMBL/GenBank/DDBJ databases">
        <title>A novel species of cold-tolerant Malassezia isolated from bats.</title>
        <authorList>
            <person name="Lorch J.M."/>
            <person name="Palmer J.M."/>
            <person name="Vanderwolf K.J."/>
            <person name="Schmidt K.Z."/>
            <person name="Verant M.L."/>
            <person name="Weller T.J."/>
            <person name="Blehert D.S."/>
        </authorList>
    </citation>
    <scope>NUCLEOTIDE SEQUENCE [LARGE SCALE GENOMIC DNA]</scope>
    <source>
        <strain evidence="8 9">NWHC:44797-103</strain>
    </source>
</reference>
<sequence length="180" mass="19976">MDWWNAGAKMLHSGVKEDDITQHIVPHPSQAARPVDDANSEPIVNGAYAPKMANETAKAELGRATWHFLHTMTLRFPDKPTEQQSQDLREFFRLFSLLYPCGDCATHFQQLLIELPPQAGSRKNAAIWLCNAHNAVNKRLGHSQFNCTDLDSTYDCGCGSDTIDLATINPSQATGEAHIM</sequence>
<accession>A0A2N1JC49</accession>
<gene>
    <name evidence="8" type="ORF">MVES_001964</name>
</gene>
<proteinExistence type="predicted"/>
<evidence type="ECO:0000256" key="4">
    <source>
        <dbReference type="ARBA" id="ARBA00023002"/>
    </source>
</evidence>
<dbReference type="InterPro" id="IPR036774">
    <property type="entry name" value="ERV/ALR_sulphydryl_oxid_sf"/>
</dbReference>
<dbReference type="GO" id="GO:0005739">
    <property type="term" value="C:mitochondrion"/>
    <property type="evidence" value="ECO:0007669"/>
    <property type="project" value="TreeGrafter"/>
</dbReference>
<dbReference type="PANTHER" id="PTHR12645:SF1">
    <property type="entry name" value="FAD-LINKED SULFHYDRYL OXIDASE ERV2"/>
    <property type="match status" value="1"/>
</dbReference>
<dbReference type="InterPro" id="IPR039799">
    <property type="entry name" value="ALR/ERV"/>
</dbReference>
<protein>
    <recommendedName>
        <fullName evidence="6">Sulfhydryl oxidase</fullName>
        <ecNumber evidence="6">1.8.3.2</ecNumber>
    </recommendedName>
</protein>
<dbReference type="GO" id="GO:0016971">
    <property type="term" value="F:flavin-dependent sulfhydryl oxidase activity"/>
    <property type="evidence" value="ECO:0007669"/>
    <property type="project" value="InterPro"/>
</dbReference>
<keyword evidence="2 6" id="KW-0285">Flavoprotein</keyword>
<dbReference type="STRING" id="2020962.A0A2N1JC49"/>
<dbReference type="PANTHER" id="PTHR12645">
    <property type="entry name" value="ALR/ERV"/>
    <property type="match status" value="1"/>
</dbReference>
<organism evidence="8 9">
    <name type="scientific">Malassezia vespertilionis</name>
    <dbReference type="NCBI Taxonomy" id="2020962"/>
    <lineage>
        <taxon>Eukaryota</taxon>
        <taxon>Fungi</taxon>
        <taxon>Dikarya</taxon>
        <taxon>Basidiomycota</taxon>
        <taxon>Ustilaginomycotina</taxon>
        <taxon>Malasseziomycetes</taxon>
        <taxon>Malasseziales</taxon>
        <taxon>Malasseziaceae</taxon>
        <taxon>Malassezia</taxon>
    </lineage>
</organism>
<dbReference type="AlphaFoldDB" id="A0A2N1JC49"/>
<dbReference type="InterPro" id="IPR017905">
    <property type="entry name" value="ERV/ALR_sulphydryl_oxidase"/>
</dbReference>